<dbReference type="EMBL" id="BOMV01000119">
    <property type="protein sequence ID" value="GIF02093.1"/>
    <property type="molecule type" value="Genomic_DNA"/>
</dbReference>
<feature type="transmembrane region" description="Helical" evidence="1">
    <location>
        <begin position="41"/>
        <end position="65"/>
    </location>
</feature>
<protein>
    <submittedName>
        <fullName evidence="2">Uncharacterized protein</fullName>
    </submittedName>
</protein>
<name>A0A919K9U4_9ACTN</name>
<keyword evidence="3" id="KW-1185">Reference proteome</keyword>
<organism evidence="2 3">
    <name type="scientific">Paractinoplanes rishiriensis</name>
    <dbReference type="NCBI Taxonomy" id="1050105"/>
    <lineage>
        <taxon>Bacteria</taxon>
        <taxon>Bacillati</taxon>
        <taxon>Actinomycetota</taxon>
        <taxon>Actinomycetes</taxon>
        <taxon>Micromonosporales</taxon>
        <taxon>Micromonosporaceae</taxon>
        <taxon>Paractinoplanes</taxon>
    </lineage>
</organism>
<evidence type="ECO:0000313" key="2">
    <source>
        <dbReference type="EMBL" id="GIF02093.1"/>
    </source>
</evidence>
<dbReference type="AlphaFoldDB" id="A0A919K9U4"/>
<feature type="transmembrane region" description="Helical" evidence="1">
    <location>
        <begin position="17"/>
        <end position="35"/>
    </location>
</feature>
<accession>A0A919K9U4</accession>
<gene>
    <name evidence="2" type="ORF">Ari01nite_95570</name>
</gene>
<keyword evidence="1" id="KW-1133">Transmembrane helix</keyword>
<keyword evidence="1" id="KW-0812">Transmembrane</keyword>
<feature type="transmembrane region" description="Helical" evidence="1">
    <location>
        <begin position="77"/>
        <end position="98"/>
    </location>
</feature>
<proteinExistence type="predicted"/>
<evidence type="ECO:0000256" key="1">
    <source>
        <dbReference type="SAM" id="Phobius"/>
    </source>
</evidence>
<feature type="transmembrane region" description="Helical" evidence="1">
    <location>
        <begin position="118"/>
        <end position="142"/>
    </location>
</feature>
<comment type="caution">
    <text evidence="2">The sequence shown here is derived from an EMBL/GenBank/DDBJ whole genome shotgun (WGS) entry which is preliminary data.</text>
</comment>
<evidence type="ECO:0000313" key="3">
    <source>
        <dbReference type="Proteomes" id="UP000636960"/>
    </source>
</evidence>
<sequence length="152" mass="15918">MSAADAGGRKPAGNQRVGYAIAAAIHVVLLYLVNVRPGWEALPFLTAGTASLLTLFNLSLVAGLVVNVVQLFHDPPWLVAAGAVVTTGIGLAVLIRIWQVFPFDFGSAPAWGTVTRVLLVVAVLGTTAGLLVHLVTLTGTLFRGGRTRSRHV</sequence>
<dbReference type="RefSeq" id="WP_203791121.1">
    <property type="nucleotide sequence ID" value="NZ_BOMV01000119.1"/>
</dbReference>
<reference evidence="2" key="1">
    <citation type="submission" date="2021-01" db="EMBL/GenBank/DDBJ databases">
        <title>Whole genome shotgun sequence of Actinoplanes rishiriensis NBRC 108556.</title>
        <authorList>
            <person name="Komaki H."/>
            <person name="Tamura T."/>
        </authorList>
    </citation>
    <scope>NUCLEOTIDE SEQUENCE</scope>
    <source>
        <strain evidence="2">NBRC 108556</strain>
    </source>
</reference>
<keyword evidence="1" id="KW-0472">Membrane</keyword>
<dbReference type="Proteomes" id="UP000636960">
    <property type="component" value="Unassembled WGS sequence"/>
</dbReference>